<feature type="transmembrane region" description="Helical" evidence="8">
    <location>
        <begin position="78"/>
        <end position="100"/>
    </location>
</feature>
<dbReference type="SUPFAM" id="SSF81345">
    <property type="entry name" value="ABC transporter involved in vitamin B12 uptake, BtuC"/>
    <property type="match status" value="1"/>
</dbReference>
<evidence type="ECO:0000313" key="10">
    <source>
        <dbReference type="Proteomes" id="UP000648239"/>
    </source>
</evidence>
<keyword evidence="7 8" id="KW-0472">Membrane</keyword>
<dbReference type="PANTHER" id="PTHR30472:SF25">
    <property type="entry name" value="ABC TRANSPORTER PERMEASE PROTEIN MJ0876-RELATED"/>
    <property type="match status" value="1"/>
</dbReference>
<dbReference type="GO" id="GO:0033214">
    <property type="term" value="P:siderophore-iron import into cell"/>
    <property type="evidence" value="ECO:0007669"/>
    <property type="project" value="TreeGrafter"/>
</dbReference>
<reference evidence="9 10" key="1">
    <citation type="submission" date="2020-08" db="EMBL/GenBank/DDBJ databases">
        <title>Acidobacteriota in marine sediments use diverse sulfur dissimilation pathways.</title>
        <authorList>
            <person name="Wasmund K."/>
        </authorList>
    </citation>
    <scope>NUCLEOTIDE SEQUENCE [LARGE SCALE GENOMIC DNA]</scope>
    <source>
        <strain evidence="9">MAG AM4</strain>
    </source>
</reference>
<feature type="transmembrane region" description="Helical" evidence="8">
    <location>
        <begin position="185"/>
        <end position="205"/>
    </location>
</feature>
<feature type="transmembrane region" description="Helical" evidence="8">
    <location>
        <begin position="302"/>
        <end position="320"/>
    </location>
</feature>
<dbReference type="AlphaFoldDB" id="A0A8J6XXK9"/>
<dbReference type="PANTHER" id="PTHR30472">
    <property type="entry name" value="FERRIC ENTEROBACTIN TRANSPORT SYSTEM PERMEASE PROTEIN"/>
    <property type="match status" value="1"/>
</dbReference>
<evidence type="ECO:0000256" key="3">
    <source>
        <dbReference type="ARBA" id="ARBA00022448"/>
    </source>
</evidence>
<dbReference type="EMBL" id="JACXWD010000005">
    <property type="protein sequence ID" value="MBD3867030.1"/>
    <property type="molecule type" value="Genomic_DNA"/>
</dbReference>
<dbReference type="Pfam" id="PF01032">
    <property type="entry name" value="FecCD"/>
    <property type="match status" value="1"/>
</dbReference>
<feature type="transmembrane region" description="Helical" evidence="8">
    <location>
        <begin position="140"/>
        <end position="165"/>
    </location>
</feature>
<comment type="caution">
    <text evidence="9">The sequence shown here is derived from an EMBL/GenBank/DDBJ whole genome shotgun (WGS) entry which is preliminary data.</text>
</comment>
<evidence type="ECO:0000256" key="8">
    <source>
        <dbReference type="SAM" id="Phobius"/>
    </source>
</evidence>
<dbReference type="CDD" id="cd06550">
    <property type="entry name" value="TM_ABC_iron-siderophores_like"/>
    <property type="match status" value="1"/>
</dbReference>
<keyword evidence="6 8" id="KW-1133">Transmembrane helix</keyword>
<evidence type="ECO:0000256" key="2">
    <source>
        <dbReference type="ARBA" id="ARBA00007935"/>
    </source>
</evidence>
<feature type="transmembrane region" description="Helical" evidence="8">
    <location>
        <begin position="273"/>
        <end position="293"/>
    </location>
</feature>
<proteinExistence type="inferred from homology"/>
<evidence type="ECO:0000313" key="9">
    <source>
        <dbReference type="EMBL" id="MBD3867030.1"/>
    </source>
</evidence>
<evidence type="ECO:0000256" key="6">
    <source>
        <dbReference type="ARBA" id="ARBA00022989"/>
    </source>
</evidence>
<dbReference type="GO" id="GO:0022857">
    <property type="term" value="F:transmembrane transporter activity"/>
    <property type="evidence" value="ECO:0007669"/>
    <property type="project" value="InterPro"/>
</dbReference>
<comment type="subcellular location">
    <subcellularLocation>
        <location evidence="1">Cell membrane</location>
        <topology evidence="1">Multi-pass membrane protein</topology>
    </subcellularLocation>
</comment>
<name>A0A8J6XXK9_9BACT</name>
<keyword evidence="5 8" id="KW-0812">Transmembrane</keyword>
<feature type="transmembrane region" description="Helical" evidence="8">
    <location>
        <begin position="106"/>
        <end position="128"/>
    </location>
</feature>
<sequence length="330" mass="33995">MILTAVLACSILAGLSTGGGEGGLRELLFPAAGDGDGTRQILLQVRLPRVLLAALIGGALTVAGAVFQALLRNPLADPFVLGVSGGASIGSVLAVLAGIGGTGAGMAFGLDGRMLFAFLGALGALILIEKIATVDGSMSVYTLLLTGAIFNAFSGALIYFLQSIASLEQLHDIVFSLMGHVPSTGFGTVAVLAIGILAAVLYLFLQARDYNAMTLGEEGATQLGVDVERVKRRTFVLGSLLTGLAVSVAGLVGFIGLVVPHMLRLVLGPDHRMLIPCSFLGGASFLVLADLLARTVILPGELPVGVITALVGGPFFLYLLRTRRTGHEFR</sequence>
<dbReference type="Gene3D" id="1.10.3470.10">
    <property type="entry name" value="ABC transporter involved in vitamin B12 uptake, BtuC"/>
    <property type="match status" value="1"/>
</dbReference>
<dbReference type="FunFam" id="1.10.3470.10:FF:000001">
    <property type="entry name" value="Vitamin B12 ABC transporter permease BtuC"/>
    <property type="match status" value="1"/>
</dbReference>
<dbReference type="GO" id="GO:0005886">
    <property type="term" value="C:plasma membrane"/>
    <property type="evidence" value="ECO:0007669"/>
    <property type="project" value="UniProtKB-SubCell"/>
</dbReference>
<feature type="transmembrane region" description="Helical" evidence="8">
    <location>
        <begin position="235"/>
        <end position="261"/>
    </location>
</feature>
<evidence type="ECO:0000256" key="5">
    <source>
        <dbReference type="ARBA" id="ARBA00022692"/>
    </source>
</evidence>
<evidence type="ECO:0000256" key="1">
    <source>
        <dbReference type="ARBA" id="ARBA00004651"/>
    </source>
</evidence>
<feature type="transmembrane region" description="Helical" evidence="8">
    <location>
        <begin position="50"/>
        <end position="71"/>
    </location>
</feature>
<evidence type="ECO:0000256" key="7">
    <source>
        <dbReference type="ARBA" id="ARBA00023136"/>
    </source>
</evidence>
<dbReference type="Proteomes" id="UP000648239">
    <property type="component" value="Unassembled WGS sequence"/>
</dbReference>
<gene>
    <name evidence="9" type="ORF">IFK94_02805</name>
</gene>
<evidence type="ECO:0000256" key="4">
    <source>
        <dbReference type="ARBA" id="ARBA00022475"/>
    </source>
</evidence>
<keyword evidence="4" id="KW-1003">Cell membrane</keyword>
<accession>A0A8J6XXK9</accession>
<organism evidence="9 10">
    <name type="scientific">Candidatus Polarisedimenticola svalbardensis</name>
    <dbReference type="NCBI Taxonomy" id="2886004"/>
    <lineage>
        <taxon>Bacteria</taxon>
        <taxon>Pseudomonadati</taxon>
        <taxon>Acidobacteriota</taxon>
        <taxon>Candidatus Polarisedimenticolia</taxon>
        <taxon>Candidatus Polarisedimenticolales</taxon>
        <taxon>Candidatus Polarisedimenticolaceae</taxon>
        <taxon>Candidatus Polarisedimenticola</taxon>
    </lineage>
</organism>
<protein>
    <submittedName>
        <fullName evidence="9">Iron chelate uptake ABC transporter family permease subunit</fullName>
    </submittedName>
</protein>
<dbReference type="InterPro" id="IPR000522">
    <property type="entry name" value="ABC_transptr_permease_BtuC"/>
</dbReference>
<keyword evidence="3" id="KW-0813">Transport</keyword>
<dbReference type="InterPro" id="IPR037294">
    <property type="entry name" value="ABC_BtuC-like"/>
</dbReference>
<comment type="similarity">
    <text evidence="2">Belongs to the binding-protein-dependent transport system permease family. FecCD subfamily.</text>
</comment>